<keyword evidence="3" id="KW-1185">Reference proteome</keyword>
<feature type="transmembrane region" description="Helical" evidence="1">
    <location>
        <begin position="64"/>
        <end position="88"/>
    </location>
</feature>
<keyword evidence="1" id="KW-1133">Transmembrane helix</keyword>
<gene>
    <name evidence="2" type="ORF">GCM10009843_38270</name>
</gene>
<keyword evidence="1" id="KW-0812">Transmembrane</keyword>
<comment type="caution">
    <text evidence="2">The sequence shown here is derived from an EMBL/GenBank/DDBJ whole genome shotgun (WGS) entry which is preliminary data.</text>
</comment>
<name>A0ABN2YVW8_9ACTN</name>
<feature type="transmembrane region" description="Helical" evidence="1">
    <location>
        <begin position="180"/>
        <end position="208"/>
    </location>
</feature>
<proteinExistence type="predicted"/>
<sequence>MSPAYDVEVLKLRRSRVVLVATLALALVPAAMARGFLAAAERGGNDPATLKAQAMLPGDGWTGYLGGLVQIYATAGVLGVGIVVGWCFGREYADRTVVSLYASATPRYAVTRAKLVLLTLWATGVGLAAVSFTGLLGLATGLGMPSDGERQTVARVLVLAVMSGLLALPVALAASIGRGYLAAVGALLVLVVLAQVATIVSAGGWWPWSVPAVWAMGDQAGMPAVPPARLLVVPAVALAASAVTVRWWRHAEVV</sequence>
<dbReference type="EMBL" id="BAAAQQ010000013">
    <property type="protein sequence ID" value="GAA2133100.1"/>
    <property type="molecule type" value="Genomic_DNA"/>
</dbReference>
<feature type="transmembrane region" description="Helical" evidence="1">
    <location>
        <begin position="152"/>
        <end position="173"/>
    </location>
</feature>
<protein>
    <recommendedName>
        <fullName evidence="4">ABC transporter permease</fullName>
    </recommendedName>
</protein>
<dbReference type="Pfam" id="PF12730">
    <property type="entry name" value="ABC2_membrane_4"/>
    <property type="match status" value="1"/>
</dbReference>
<dbReference type="Proteomes" id="UP001500575">
    <property type="component" value="Unassembled WGS sequence"/>
</dbReference>
<evidence type="ECO:0008006" key="4">
    <source>
        <dbReference type="Google" id="ProtNLM"/>
    </source>
</evidence>
<evidence type="ECO:0000313" key="3">
    <source>
        <dbReference type="Proteomes" id="UP001500575"/>
    </source>
</evidence>
<reference evidence="2 3" key="1">
    <citation type="journal article" date="2019" name="Int. J. Syst. Evol. Microbiol.">
        <title>The Global Catalogue of Microorganisms (GCM) 10K type strain sequencing project: providing services to taxonomists for standard genome sequencing and annotation.</title>
        <authorList>
            <consortium name="The Broad Institute Genomics Platform"/>
            <consortium name="The Broad Institute Genome Sequencing Center for Infectious Disease"/>
            <person name="Wu L."/>
            <person name="Ma J."/>
        </authorList>
    </citation>
    <scope>NUCLEOTIDE SEQUENCE [LARGE SCALE GENOMIC DNA]</scope>
    <source>
        <strain evidence="2 3">JCM 16021</strain>
    </source>
</reference>
<keyword evidence="1" id="KW-0472">Membrane</keyword>
<accession>A0ABN2YVW8</accession>
<organism evidence="2 3">
    <name type="scientific">Nocardioides bigeumensis</name>
    <dbReference type="NCBI Taxonomy" id="433657"/>
    <lineage>
        <taxon>Bacteria</taxon>
        <taxon>Bacillati</taxon>
        <taxon>Actinomycetota</taxon>
        <taxon>Actinomycetes</taxon>
        <taxon>Propionibacteriales</taxon>
        <taxon>Nocardioidaceae</taxon>
        <taxon>Nocardioides</taxon>
    </lineage>
</organism>
<evidence type="ECO:0000256" key="1">
    <source>
        <dbReference type="SAM" id="Phobius"/>
    </source>
</evidence>
<evidence type="ECO:0000313" key="2">
    <source>
        <dbReference type="EMBL" id="GAA2133100.1"/>
    </source>
</evidence>
<feature type="transmembrane region" description="Helical" evidence="1">
    <location>
        <begin position="115"/>
        <end position="140"/>
    </location>
</feature>
<dbReference type="RefSeq" id="WP_344305429.1">
    <property type="nucleotide sequence ID" value="NZ_BAAAQQ010000013.1"/>
</dbReference>
<feature type="transmembrane region" description="Helical" evidence="1">
    <location>
        <begin position="228"/>
        <end position="248"/>
    </location>
</feature>